<dbReference type="Pfam" id="PF13529">
    <property type="entry name" value="Peptidase_C39_2"/>
    <property type="match status" value="1"/>
</dbReference>
<dbReference type="EMBL" id="JAEOAH010000024">
    <property type="protein sequence ID" value="MBK3496133.1"/>
    <property type="molecule type" value="Genomic_DNA"/>
</dbReference>
<organism evidence="2 3">
    <name type="scientific">Viridibacillus soli</name>
    <dbReference type="NCBI Taxonomy" id="2798301"/>
    <lineage>
        <taxon>Bacteria</taxon>
        <taxon>Bacillati</taxon>
        <taxon>Bacillota</taxon>
        <taxon>Bacilli</taxon>
        <taxon>Bacillales</taxon>
        <taxon>Caryophanaceae</taxon>
        <taxon>Viridibacillus</taxon>
    </lineage>
</organism>
<evidence type="ECO:0000259" key="1">
    <source>
        <dbReference type="Pfam" id="PF13529"/>
    </source>
</evidence>
<sequence length="174" mass="20280">MRIQLPVDGQSQYTDNVRKKWQNSACGPTTAAIILDYLLPHESPKSINQLYKQLRTTRIGLFKYRFIRNLRKIVGPTWSVEGCSLDDALLELREGRPVAIKFDRYFSFHFFLKPTFAYHWVPLIGYEETENDVVLIIHDNGGRNRDSQIREVSFQANRKVLSFVKMSPSSVREQ</sequence>
<dbReference type="RefSeq" id="WP_200749661.1">
    <property type="nucleotide sequence ID" value="NZ_JAEOAH010000024.1"/>
</dbReference>
<evidence type="ECO:0000313" key="3">
    <source>
        <dbReference type="Proteomes" id="UP000618943"/>
    </source>
</evidence>
<accession>A0ABS1H9P0</accession>
<dbReference type="InterPro" id="IPR039564">
    <property type="entry name" value="Peptidase_C39-like"/>
</dbReference>
<evidence type="ECO:0000313" key="2">
    <source>
        <dbReference type="EMBL" id="MBK3496133.1"/>
    </source>
</evidence>
<gene>
    <name evidence="2" type="ORF">JFL43_14950</name>
</gene>
<reference evidence="2 3" key="1">
    <citation type="submission" date="2020-12" db="EMBL/GenBank/DDBJ databases">
        <title>YIM B01967 draft genome.</title>
        <authorList>
            <person name="Yan X."/>
        </authorList>
    </citation>
    <scope>NUCLEOTIDE SEQUENCE [LARGE SCALE GENOMIC DNA]</scope>
    <source>
        <strain evidence="2 3">YIM B01967</strain>
    </source>
</reference>
<comment type="caution">
    <text evidence="2">The sequence shown here is derived from an EMBL/GenBank/DDBJ whole genome shotgun (WGS) entry which is preliminary data.</text>
</comment>
<feature type="domain" description="Peptidase C39-like" evidence="1">
    <location>
        <begin position="7"/>
        <end position="134"/>
    </location>
</feature>
<proteinExistence type="predicted"/>
<protein>
    <submittedName>
        <fullName evidence="2">C39 family peptidase</fullName>
    </submittedName>
</protein>
<name>A0ABS1H9P0_9BACL</name>
<dbReference type="Proteomes" id="UP000618943">
    <property type="component" value="Unassembled WGS sequence"/>
</dbReference>
<keyword evidence="3" id="KW-1185">Reference proteome</keyword>